<dbReference type="InterPro" id="IPR029063">
    <property type="entry name" value="SAM-dependent_MTases_sf"/>
</dbReference>
<reference evidence="3" key="1">
    <citation type="submission" date="2021-04" db="EMBL/GenBank/DDBJ databases">
        <title>Genome sequence of Woronichinia naegeliana from Washington state freshwater lake bloom.</title>
        <authorList>
            <person name="Dreher T.W."/>
        </authorList>
    </citation>
    <scope>NUCLEOTIDE SEQUENCE</scope>
    <source>
        <strain evidence="3">WA131</strain>
    </source>
</reference>
<gene>
    <name evidence="3" type="ORF">KA717_09710</name>
</gene>
<name>A0A977KZR3_9CYAN</name>
<evidence type="ECO:0000313" key="3">
    <source>
        <dbReference type="EMBL" id="UXE62939.1"/>
    </source>
</evidence>
<dbReference type="NCBIfam" id="TIGR01444">
    <property type="entry name" value="fkbM_fam"/>
    <property type="match status" value="1"/>
</dbReference>
<evidence type="ECO:0000259" key="2">
    <source>
        <dbReference type="Pfam" id="PF05050"/>
    </source>
</evidence>
<dbReference type="SUPFAM" id="SSF53335">
    <property type="entry name" value="S-adenosyl-L-methionine-dependent methyltransferases"/>
    <property type="match status" value="1"/>
</dbReference>
<accession>A0A977KZR3</accession>
<keyword evidence="3" id="KW-0808">Transferase</keyword>
<keyword evidence="3" id="KW-0489">Methyltransferase</keyword>
<protein>
    <submittedName>
        <fullName evidence="3">FkbM family methyltransferase</fullName>
    </submittedName>
</protein>
<dbReference type="InterPro" id="IPR052514">
    <property type="entry name" value="SAM-dependent_MTase"/>
</dbReference>
<dbReference type="Gene3D" id="3.40.50.150">
    <property type="entry name" value="Vaccinia Virus protein VP39"/>
    <property type="match status" value="1"/>
</dbReference>
<dbReference type="PANTHER" id="PTHR34203">
    <property type="entry name" value="METHYLTRANSFERASE, FKBM FAMILY PROTEIN"/>
    <property type="match status" value="1"/>
</dbReference>
<dbReference type="KEGG" id="wna:KA717_09710"/>
<dbReference type="EMBL" id="CP073041">
    <property type="protein sequence ID" value="UXE62939.1"/>
    <property type="molecule type" value="Genomic_DNA"/>
</dbReference>
<dbReference type="InterPro" id="IPR006342">
    <property type="entry name" value="FkbM_mtfrase"/>
</dbReference>
<dbReference type="Gene3D" id="1.20.5.170">
    <property type="match status" value="1"/>
</dbReference>
<proteinExistence type="predicted"/>
<dbReference type="PANTHER" id="PTHR34203:SF15">
    <property type="entry name" value="SLL1173 PROTEIN"/>
    <property type="match status" value="1"/>
</dbReference>
<organism evidence="3">
    <name type="scientific">Woronichinia naegeliana WA131</name>
    <dbReference type="NCBI Taxonomy" id="2824559"/>
    <lineage>
        <taxon>Bacteria</taxon>
        <taxon>Bacillati</taxon>
        <taxon>Cyanobacteriota</taxon>
        <taxon>Cyanophyceae</taxon>
        <taxon>Synechococcales</taxon>
        <taxon>Coelosphaeriaceae</taxon>
        <taxon>Woronichinia</taxon>
    </lineage>
</organism>
<keyword evidence="1" id="KW-0175">Coiled coil</keyword>
<feature type="coiled-coil region" evidence="1">
    <location>
        <begin position="24"/>
        <end position="58"/>
    </location>
</feature>
<dbReference type="GO" id="GO:0008168">
    <property type="term" value="F:methyltransferase activity"/>
    <property type="evidence" value="ECO:0007669"/>
    <property type="project" value="UniProtKB-KW"/>
</dbReference>
<dbReference type="AlphaFoldDB" id="A0A977KZR3"/>
<dbReference type="Pfam" id="PF05050">
    <property type="entry name" value="Methyltransf_21"/>
    <property type="match status" value="1"/>
</dbReference>
<dbReference type="GO" id="GO:0032259">
    <property type="term" value="P:methylation"/>
    <property type="evidence" value="ECO:0007669"/>
    <property type="project" value="UniProtKB-KW"/>
</dbReference>
<dbReference type="Proteomes" id="UP001065613">
    <property type="component" value="Chromosome"/>
</dbReference>
<evidence type="ECO:0000256" key="1">
    <source>
        <dbReference type="SAM" id="Coils"/>
    </source>
</evidence>
<sequence>MFTFIKDKIKFKLAKILAPEIDKKLAINQRISTLEQQNQALDQKITKLNQQMLEISQQLTLIDQKITNITPFGIAPWYQENLWEPTVQIILRDLCKPGDIVFDVGANFAGLTTLMSRMVGPKGVVCAFEASPRIIDKTQRNLVFSGCNNVQLFHNAVYHTSGQTVKIYLGDHLNDSIYQEYGEDSAYEVKTLALDDFITHTQLVPNLLKMDIEGAELDAIKGLVHTLKTAKPHLILETQREDTRCLDFLRDLGYIAIDLNTYQEVTKVEDYPVGANIRNNLYIHRDRYLETPYQLPFHFQEYTVLAAQDFKKEADGSTFLKEPLVFEPGRYIIDVDFTALGTNNALMCGVKKDNKVLFQYHAYSHLLASTYRDWIIDLPETSTITLYFEFQNGTSDESLSVQGVKVNKITNIRSSNYIN</sequence>
<feature type="domain" description="Methyltransferase FkbM" evidence="2">
    <location>
        <begin position="103"/>
        <end position="255"/>
    </location>
</feature>